<dbReference type="RefSeq" id="WP_102516181.1">
    <property type="nucleotide sequence ID" value="NZ_CAWNSM010000018.1"/>
</dbReference>
<proteinExistence type="predicted"/>
<evidence type="ECO:0000313" key="2">
    <source>
        <dbReference type="EMBL" id="PMJ67497.1"/>
    </source>
</evidence>
<evidence type="ECO:0000313" key="3">
    <source>
        <dbReference type="Proteomes" id="UP000235330"/>
    </source>
</evidence>
<comment type="caution">
    <text evidence="2">The sequence shown here is derived from an EMBL/GenBank/DDBJ whole genome shotgun (WGS) entry which is preliminary data.</text>
</comment>
<dbReference type="EMBL" id="MCWU01000018">
    <property type="protein sequence ID" value="PMJ67497.1"/>
    <property type="molecule type" value="Genomic_DNA"/>
</dbReference>
<gene>
    <name evidence="2" type="ORF">BCU17_17160</name>
</gene>
<accession>A0A2N7FDX3</accession>
<sequence length="137" mass="16032">MKKYMLTPLLLTFSYYSQATEIPQGILCNMGNDIVESYEFDTTNKNIIVKAKANGVTQPIQKYKFKRIDKNLGVHSIRGYQEKKYTNFSSYSFLTFAFYPKYNRIDFTMEMANVVDNELTLAFNETFLKLDSECVKY</sequence>
<organism evidence="2 3">
    <name type="scientific">Vibrio splendidus</name>
    <dbReference type="NCBI Taxonomy" id="29497"/>
    <lineage>
        <taxon>Bacteria</taxon>
        <taxon>Pseudomonadati</taxon>
        <taxon>Pseudomonadota</taxon>
        <taxon>Gammaproteobacteria</taxon>
        <taxon>Vibrionales</taxon>
        <taxon>Vibrionaceae</taxon>
        <taxon>Vibrio</taxon>
    </lineage>
</organism>
<name>A0A2N7FDX3_VIBSP</name>
<evidence type="ECO:0000256" key="1">
    <source>
        <dbReference type="SAM" id="SignalP"/>
    </source>
</evidence>
<dbReference type="AlphaFoldDB" id="A0A2N7FDX3"/>
<protein>
    <submittedName>
        <fullName evidence="2">Uncharacterized protein</fullName>
    </submittedName>
</protein>
<reference evidence="3" key="1">
    <citation type="submission" date="2016-07" db="EMBL/GenBank/DDBJ databases">
        <title>Nontailed viruses are major unrecognized killers of bacteria in the ocean.</title>
        <authorList>
            <person name="Kauffman K."/>
            <person name="Hussain F."/>
            <person name="Yang J."/>
            <person name="Arevalo P."/>
            <person name="Brown J."/>
            <person name="Cutler M."/>
            <person name="Kelly L."/>
            <person name="Polz M.F."/>
        </authorList>
    </citation>
    <scope>NUCLEOTIDE SEQUENCE [LARGE SCALE GENOMIC DNA]</scope>
    <source>
        <strain evidence="3">10N.261.55.E11</strain>
    </source>
</reference>
<dbReference type="Proteomes" id="UP000235330">
    <property type="component" value="Unassembled WGS sequence"/>
</dbReference>
<feature type="signal peptide" evidence="1">
    <location>
        <begin position="1"/>
        <end position="19"/>
    </location>
</feature>
<keyword evidence="1" id="KW-0732">Signal</keyword>
<feature type="chain" id="PRO_5015008987" evidence="1">
    <location>
        <begin position="20"/>
        <end position="137"/>
    </location>
</feature>